<feature type="region of interest" description="Disordered" evidence="9">
    <location>
        <begin position="68"/>
        <end position="88"/>
    </location>
</feature>
<evidence type="ECO:0000256" key="4">
    <source>
        <dbReference type="ARBA" id="ARBA00022771"/>
    </source>
</evidence>
<dbReference type="GO" id="GO:0008270">
    <property type="term" value="F:zinc ion binding"/>
    <property type="evidence" value="ECO:0007669"/>
    <property type="project" value="UniProtKB-KW"/>
</dbReference>
<organism evidence="11 12">
    <name type="scientific">Ridgeia piscesae</name>
    <name type="common">Tubeworm</name>
    <dbReference type="NCBI Taxonomy" id="27915"/>
    <lineage>
        <taxon>Eukaryota</taxon>
        <taxon>Metazoa</taxon>
        <taxon>Spiralia</taxon>
        <taxon>Lophotrochozoa</taxon>
        <taxon>Annelida</taxon>
        <taxon>Polychaeta</taxon>
        <taxon>Sedentaria</taxon>
        <taxon>Canalipalpata</taxon>
        <taxon>Sabellida</taxon>
        <taxon>Siboglinidae</taxon>
        <taxon>Ridgeia</taxon>
    </lineage>
</organism>
<reference evidence="11" key="1">
    <citation type="journal article" date="2023" name="Mol. Biol. Evol.">
        <title>Third-Generation Sequencing Reveals the Adaptive Role of the Epigenome in Three Deep-Sea Polychaetes.</title>
        <authorList>
            <person name="Perez M."/>
            <person name="Aroh O."/>
            <person name="Sun Y."/>
            <person name="Lan Y."/>
            <person name="Juniper S.K."/>
            <person name="Young C.R."/>
            <person name="Angers B."/>
            <person name="Qian P.Y."/>
        </authorList>
    </citation>
    <scope>NUCLEOTIDE SEQUENCE</scope>
    <source>
        <strain evidence="11">R07B-5</strain>
    </source>
</reference>
<evidence type="ECO:0000313" key="11">
    <source>
        <dbReference type="EMBL" id="KAK2172143.1"/>
    </source>
</evidence>
<dbReference type="Proteomes" id="UP001209878">
    <property type="component" value="Unassembled WGS sequence"/>
</dbReference>
<evidence type="ECO:0000256" key="6">
    <source>
        <dbReference type="ARBA" id="ARBA00022845"/>
    </source>
</evidence>
<keyword evidence="4 8" id="KW-0863">Zinc-finger</keyword>
<keyword evidence="2" id="KW-0963">Cytoplasm</keyword>
<dbReference type="GO" id="GO:0005737">
    <property type="term" value="C:cytoplasm"/>
    <property type="evidence" value="ECO:0007669"/>
    <property type="project" value="UniProtKB-SubCell"/>
</dbReference>
<feature type="domain" description="Nanos-type" evidence="10">
    <location>
        <begin position="129"/>
        <end position="183"/>
    </location>
</feature>
<dbReference type="InterPro" id="IPR008705">
    <property type="entry name" value="Nanos/Xcar2"/>
</dbReference>
<keyword evidence="5" id="KW-0862">Zinc</keyword>
<dbReference type="PROSITE" id="PS51522">
    <property type="entry name" value="ZF_NANOS"/>
    <property type="match status" value="1"/>
</dbReference>
<evidence type="ECO:0000256" key="2">
    <source>
        <dbReference type="ARBA" id="ARBA00022490"/>
    </source>
</evidence>
<keyword evidence="6 8" id="KW-0810">Translation regulation</keyword>
<comment type="similarity">
    <text evidence="8">Belongs to the nanos family.</text>
</comment>
<dbReference type="EMBL" id="JAODUO010000988">
    <property type="protein sequence ID" value="KAK2172143.1"/>
    <property type="molecule type" value="Genomic_DNA"/>
</dbReference>
<feature type="compositionally biased region" description="Low complexity" evidence="9">
    <location>
        <begin position="77"/>
        <end position="88"/>
    </location>
</feature>
<keyword evidence="12" id="KW-1185">Reference proteome</keyword>
<comment type="caution">
    <text evidence="11">The sequence shown here is derived from an EMBL/GenBank/DDBJ whole genome shotgun (WGS) entry which is preliminary data.</text>
</comment>
<dbReference type="PANTHER" id="PTHR12887">
    <property type="entry name" value="NANOS PROTEIN"/>
    <property type="match status" value="1"/>
</dbReference>
<evidence type="ECO:0000256" key="5">
    <source>
        <dbReference type="ARBA" id="ARBA00022833"/>
    </source>
</evidence>
<sequence length="210" mass="23286">MDCKLNIRMSFTQSIVTELERLFIDSVPDTKSIWEEFSSNGQEQDLDEIDELGIRVRQGLCCTRASSVSFDSDRSSPPRSEASSPTTSIPMSRARLLEILRMSERGRLKPKAAAARVKPTSFVENAGQVCVFCRNNGESEAVYSSHMLKDAEGKICCPVLYIYTCPICGASGPDAHTIKYCPQNHGGDSCNVKALKTSRTSAGRRRYFQQ</sequence>
<keyword evidence="7 8" id="KW-0694">RNA-binding</keyword>
<dbReference type="InterPro" id="IPR038129">
    <property type="entry name" value="Nanos_sf"/>
</dbReference>
<dbReference type="AlphaFoldDB" id="A0AAD9KIC0"/>
<evidence type="ECO:0000259" key="10">
    <source>
        <dbReference type="PROSITE" id="PS51522"/>
    </source>
</evidence>
<gene>
    <name evidence="11" type="ORF">NP493_989g00006</name>
</gene>
<evidence type="ECO:0000256" key="9">
    <source>
        <dbReference type="SAM" id="MobiDB-lite"/>
    </source>
</evidence>
<evidence type="ECO:0000256" key="7">
    <source>
        <dbReference type="ARBA" id="ARBA00022884"/>
    </source>
</evidence>
<accession>A0AAD9KIC0</accession>
<protein>
    <recommendedName>
        <fullName evidence="10">Nanos-type domain-containing protein</fullName>
    </recommendedName>
</protein>
<evidence type="ECO:0000256" key="8">
    <source>
        <dbReference type="PROSITE-ProRule" id="PRU00855"/>
    </source>
</evidence>
<comment type="subcellular location">
    <subcellularLocation>
        <location evidence="1">Cytoplasm</location>
    </subcellularLocation>
</comment>
<dbReference type="InterPro" id="IPR024161">
    <property type="entry name" value="Znf_nanos-typ"/>
</dbReference>
<dbReference type="GO" id="GO:0003723">
    <property type="term" value="F:RNA binding"/>
    <property type="evidence" value="ECO:0007669"/>
    <property type="project" value="UniProtKB-UniRule"/>
</dbReference>
<proteinExistence type="inferred from homology"/>
<dbReference type="GO" id="GO:0006417">
    <property type="term" value="P:regulation of translation"/>
    <property type="evidence" value="ECO:0007669"/>
    <property type="project" value="UniProtKB-UniRule"/>
</dbReference>
<dbReference type="Pfam" id="PF05741">
    <property type="entry name" value="zf-nanos"/>
    <property type="match status" value="1"/>
</dbReference>
<evidence type="ECO:0000256" key="1">
    <source>
        <dbReference type="ARBA" id="ARBA00004496"/>
    </source>
</evidence>
<evidence type="ECO:0000313" key="12">
    <source>
        <dbReference type="Proteomes" id="UP001209878"/>
    </source>
</evidence>
<evidence type="ECO:0000256" key="3">
    <source>
        <dbReference type="ARBA" id="ARBA00022723"/>
    </source>
</evidence>
<keyword evidence="3" id="KW-0479">Metal-binding</keyword>
<name>A0AAD9KIC0_RIDPI</name>
<dbReference type="Gene3D" id="4.10.60.30">
    <property type="entry name" value="Nanos, RNA-binding domain"/>
    <property type="match status" value="1"/>
</dbReference>